<dbReference type="GO" id="GO:0005929">
    <property type="term" value="C:cilium"/>
    <property type="evidence" value="ECO:0007669"/>
    <property type="project" value="TreeGrafter"/>
</dbReference>
<dbReference type="GO" id="GO:0016324">
    <property type="term" value="C:apical plasma membrane"/>
    <property type="evidence" value="ECO:0007669"/>
    <property type="project" value="TreeGrafter"/>
</dbReference>
<evidence type="ECO:0000256" key="3">
    <source>
        <dbReference type="ARBA" id="ARBA00022692"/>
    </source>
</evidence>
<feature type="transmembrane region" description="Helical" evidence="8">
    <location>
        <begin position="432"/>
        <end position="457"/>
    </location>
</feature>
<evidence type="ECO:0000256" key="5">
    <source>
        <dbReference type="ARBA" id="ARBA00023136"/>
    </source>
</evidence>
<evidence type="ECO:0000256" key="8">
    <source>
        <dbReference type="SAM" id="Phobius"/>
    </source>
</evidence>
<dbReference type="PANTHER" id="PTHR22730:SF4">
    <property type="entry name" value="PROMININ-1-A-LIKE"/>
    <property type="match status" value="1"/>
</dbReference>
<feature type="coiled-coil region" evidence="7">
    <location>
        <begin position="594"/>
        <end position="628"/>
    </location>
</feature>
<dbReference type="GO" id="GO:0009986">
    <property type="term" value="C:cell surface"/>
    <property type="evidence" value="ECO:0007669"/>
    <property type="project" value="TreeGrafter"/>
</dbReference>
<evidence type="ECO:0000313" key="12">
    <source>
        <dbReference type="RefSeq" id="XP_030058722.1"/>
    </source>
</evidence>
<evidence type="ECO:0000256" key="2">
    <source>
        <dbReference type="ARBA" id="ARBA00006058"/>
    </source>
</evidence>
<keyword evidence="4 8" id="KW-1133">Transmembrane helix</keyword>
<dbReference type="RefSeq" id="XP_030058722.1">
    <property type="nucleotide sequence ID" value="XM_030202862.1"/>
</dbReference>
<dbReference type="RefSeq" id="XP_030058721.1">
    <property type="nucleotide sequence ID" value="XM_030202861.1"/>
</dbReference>
<dbReference type="OrthoDB" id="6229420at2759"/>
<feature type="transmembrane region" description="Helical" evidence="8">
    <location>
        <begin position="382"/>
        <end position="411"/>
    </location>
</feature>
<dbReference type="InterPro" id="IPR008795">
    <property type="entry name" value="Prominin"/>
</dbReference>
<organism evidence="9 10">
    <name type="scientific">Microcaecilia unicolor</name>
    <dbReference type="NCBI Taxonomy" id="1415580"/>
    <lineage>
        <taxon>Eukaryota</taxon>
        <taxon>Metazoa</taxon>
        <taxon>Chordata</taxon>
        <taxon>Craniata</taxon>
        <taxon>Vertebrata</taxon>
        <taxon>Euteleostomi</taxon>
        <taxon>Amphibia</taxon>
        <taxon>Gymnophiona</taxon>
        <taxon>Siphonopidae</taxon>
        <taxon>Microcaecilia</taxon>
    </lineage>
</organism>
<feature type="transmembrane region" description="Helical" evidence="8">
    <location>
        <begin position="117"/>
        <end position="139"/>
    </location>
</feature>
<keyword evidence="9" id="KW-1185">Reference proteome</keyword>
<keyword evidence="6" id="KW-0325">Glycoprotein</keyword>
<dbReference type="GeneID" id="115470017"/>
<evidence type="ECO:0000256" key="1">
    <source>
        <dbReference type="ARBA" id="ARBA00004475"/>
    </source>
</evidence>
<dbReference type="Pfam" id="PF05478">
    <property type="entry name" value="Prominin"/>
    <property type="match status" value="1"/>
</dbReference>
<proteinExistence type="inferred from homology"/>
<keyword evidence="5 8" id="KW-0472">Membrane</keyword>
<reference evidence="10 11" key="1">
    <citation type="submission" date="2025-04" db="UniProtKB">
        <authorList>
            <consortium name="RefSeq"/>
        </authorList>
    </citation>
    <scope>IDENTIFICATION</scope>
</reference>
<dbReference type="GO" id="GO:0031528">
    <property type="term" value="C:microvillus membrane"/>
    <property type="evidence" value="ECO:0007669"/>
    <property type="project" value="UniProtKB-SubCell"/>
</dbReference>
<evidence type="ECO:0000256" key="4">
    <source>
        <dbReference type="ARBA" id="ARBA00022989"/>
    </source>
</evidence>
<gene>
    <name evidence="10 11 12" type="primary">LOC115470017</name>
</gene>
<keyword evidence="3 8" id="KW-0812">Transmembrane</keyword>
<dbReference type="RefSeq" id="XP_030058720.1">
    <property type="nucleotide sequence ID" value="XM_030202860.1"/>
</dbReference>
<keyword evidence="7" id="KW-0175">Coiled coil</keyword>
<evidence type="ECO:0000256" key="6">
    <source>
        <dbReference type="ARBA" id="ARBA00023180"/>
    </source>
</evidence>
<dbReference type="PANTHER" id="PTHR22730">
    <property type="entry name" value="PROMININ PROM PROTEIN"/>
    <property type="match status" value="1"/>
</dbReference>
<evidence type="ECO:0000256" key="7">
    <source>
        <dbReference type="SAM" id="Coils"/>
    </source>
</evidence>
<accession>A0A6P7Y6H4</accession>
<evidence type="ECO:0000313" key="9">
    <source>
        <dbReference type="Proteomes" id="UP000515156"/>
    </source>
</evidence>
<sequence>MDFPNLTQPDYNPAPVPESGSTKVFNDMVHSFLGIVQPNKFPPEFLTPLLKQKGGDVNVQQILLYEVGFLVCVAIGILFIIFMPLVGAFFCCCRCCDNCGGKMLQKQKKRTKCKRHALYGFLFLITIIILAGDICAFLSNEQLTKAIQNTYVDFNNSMGNLKTFISTTSKDIDVVIRASEQPIEKTNSSLINIGKVLGGMISDKLGKVVNQTLNNVTDLLNVLNSTVGYMTALNSTFQNLQDEQNIISQNLSRVRQEIKTTLDKCGHPCGGVSTDDLVFDVNFTMPDLKRQMHLLTGLLNSDVPSVINKAYQVLSDIPDTVKNKTKDNISGIQNQLLEIKKETESIKNQIPVIDMMQNVTDMLDNASLTFYSYESKVTKGNYYSWIVGLCLCCMVLLIVLCNIFGMILGSAGLKAHVPPTRRSGVSNCGGEFFMSGAGFSFIFSWLLMLVVLILFLVGGNAYTLICKPWSDQQLYQFLDTPNLIPGFSLSSALGLQNTSVTIESLYSNCHNDKPLWSTLKLDKEFSLDEILNISKYTNEINATLGKFNINLTDIKFLDADQMSALKDISSSGIDKLNFTDISKQMMQNTTKVDLLAYATQLDELADKNASLKNELKSEAQQLREIQKSIDTTLQSNLKSLNETIQHLQTIARQIPSSVNSTIVQLEKTQSTIGTTTSQIVQDEIRAFSFTLLGYFNSYITWIKTMLTKEIARCAPIAGVLDMAQVVVCDYIVNSLNAFWFSMGWCVIFFIPSIILAVKLAKYYRRMKFEDVYEDNEIPLESISNSNQHLIPQAGLKAKHKNKTSDKTTED</sequence>
<comment type="subcellular location">
    <subcellularLocation>
        <location evidence="1">Cell projection</location>
        <location evidence="1">Microvillus membrane</location>
        <topology evidence="1">Multi-pass membrane protein</topology>
    </subcellularLocation>
</comment>
<evidence type="ECO:0000313" key="10">
    <source>
        <dbReference type="RefSeq" id="XP_030058720.1"/>
    </source>
</evidence>
<feature type="transmembrane region" description="Helical" evidence="8">
    <location>
        <begin position="684"/>
        <end position="701"/>
    </location>
</feature>
<dbReference type="AlphaFoldDB" id="A0A6P7Y6H4"/>
<protein>
    <submittedName>
        <fullName evidence="10 11">Prominin-1-A-like isoform X1</fullName>
    </submittedName>
</protein>
<dbReference type="Proteomes" id="UP000515156">
    <property type="component" value="Chromosome 5"/>
</dbReference>
<feature type="transmembrane region" description="Helical" evidence="8">
    <location>
        <begin position="738"/>
        <end position="757"/>
    </location>
</feature>
<dbReference type="KEGG" id="muo:115470017"/>
<dbReference type="GO" id="GO:0015485">
    <property type="term" value="F:cholesterol binding"/>
    <property type="evidence" value="ECO:0007669"/>
    <property type="project" value="TreeGrafter"/>
</dbReference>
<comment type="similarity">
    <text evidence="2">Belongs to the prominin family.</text>
</comment>
<dbReference type="GO" id="GO:0071914">
    <property type="term" value="C:prominosome"/>
    <property type="evidence" value="ECO:0007669"/>
    <property type="project" value="TreeGrafter"/>
</dbReference>
<feature type="transmembrane region" description="Helical" evidence="8">
    <location>
        <begin position="67"/>
        <end position="96"/>
    </location>
</feature>
<evidence type="ECO:0000313" key="11">
    <source>
        <dbReference type="RefSeq" id="XP_030058721.1"/>
    </source>
</evidence>
<name>A0A6P7Y6H4_9AMPH</name>